<dbReference type="RefSeq" id="WP_327609070.1">
    <property type="nucleotide sequence ID" value="NZ_JARZFX010000015.1"/>
</dbReference>
<gene>
    <name evidence="1" type="ORF">QGM71_18805</name>
</gene>
<evidence type="ECO:0000313" key="1">
    <source>
        <dbReference type="EMBL" id="MEC5425533.1"/>
    </source>
</evidence>
<protein>
    <recommendedName>
        <fullName evidence="3">Group-specific protein</fullName>
    </recommendedName>
</protein>
<sequence length="75" mass="8876">MGACNIDHSYEDVMKKLKSQEAFLSVELSVKLHHFLERVHPQETMNELFHLLKKYDLSSKEEQEERNNKMISLIS</sequence>
<proteinExistence type="predicted"/>
<evidence type="ECO:0000313" key="2">
    <source>
        <dbReference type="Proteomes" id="UP001335737"/>
    </source>
</evidence>
<dbReference type="EMBL" id="JARZFX010000015">
    <property type="protein sequence ID" value="MEC5425533.1"/>
    <property type="molecule type" value="Genomic_DNA"/>
</dbReference>
<evidence type="ECO:0008006" key="3">
    <source>
        <dbReference type="Google" id="ProtNLM"/>
    </source>
</evidence>
<reference evidence="1 2" key="1">
    <citation type="journal article" date="2024" name="Int. J. Syst. Evol. Microbiol.">
        <title>Virgibacillus tibetensis sp. nov., isolated from salt lake on the Tibetan Plateau of China.</title>
        <authorList>
            <person name="Phurbu D."/>
            <person name="Liu Z.-X."/>
            <person name="Wang R."/>
            <person name="Zheng Y.-Y."/>
            <person name="Liu H.-C."/>
            <person name="Zhou Y.-G."/>
            <person name="Yu Y.-J."/>
            <person name="Li A.-H."/>
        </authorList>
    </citation>
    <scope>NUCLEOTIDE SEQUENCE [LARGE SCALE GENOMIC DNA]</scope>
    <source>
        <strain evidence="1 2">C22-A2</strain>
    </source>
</reference>
<name>A0ABU6KJN9_9BACI</name>
<organism evidence="1 2">
    <name type="scientific">Virgibacillus tibetensis</name>
    <dbReference type="NCBI Taxonomy" id="3042313"/>
    <lineage>
        <taxon>Bacteria</taxon>
        <taxon>Bacillati</taxon>
        <taxon>Bacillota</taxon>
        <taxon>Bacilli</taxon>
        <taxon>Bacillales</taxon>
        <taxon>Bacillaceae</taxon>
        <taxon>Virgibacillus</taxon>
    </lineage>
</organism>
<comment type="caution">
    <text evidence="1">The sequence shown here is derived from an EMBL/GenBank/DDBJ whole genome shotgun (WGS) entry which is preliminary data.</text>
</comment>
<dbReference type="Proteomes" id="UP001335737">
    <property type="component" value="Unassembled WGS sequence"/>
</dbReference>
<accession>A0ABU6KJN9</accession>
<keyword evidence="2" id="KW-1185">Reference proteome</keyword>